<sequence>MICRRCLLAASRPQKPSLSSLRSSHRFSTANTLRDATPISANTATQSVPSRTPPAATSTSAAQPFSAPITPAASPQLKKEAAEKKTTPLVRSAVPAGTPLKGLNFLKDKTDPVAMADEEYPEWLWSILDRQEKKGEGAAAGDLFSKSKKQRRVAAKRLRKEHLANPELLGPKIPVYEQTLDLPASDGTLDGSVKASDARDGLTKAMRGKRRADIKEKNFLKAMG</sequence>
<dbReference type="Pfam" id="PF08561">
    <property type="entry name" value="Ribosomal_L37"/>
    <property type="match status" value="1"/>
</dbReference>
<keyword evidence="2" id="KW-0809">Transit peptide</keyword>
<evidence type="ECO:0000256" key="1">
    <source>
        <dbReference type="ARBA" id="ARBA00004173"/>
    </source>
</evidence>
<dbReference type="EMBL" id="MU006837">
    <property type="protein sequence ID" value="KAF2634341.1"/>
    <property type="molecule type" value="Genomic_DNA"/>
</dbReference>
<protein>
    <recommendedName>
        <fullName evidence="7">Large ribosomal subunit protein mL54</fullName>
    </recommendedName>
</protein>
<keyword evidence="4" id="KW-0496">Mitochondrion</keyword>
<dbReference type="GO" id="GO:0005762">
    <property type="term" value="C:mitochondrial large ribosomal subunit"/>
    <property type="evidence" value="ECO:0007669"/>
    <property type="project" value="TreeGrafter"/>
</dbReference>
<keyword evidence="10" id="KW-1185">Reference proteome</keyword>
<keyword evidence="3" id="KW-0689">Ribosomal protein</keyword>
<evidence type="ECO:0000256" key="3">
    <source>
        <dbReference type="ARBA" id="ARBA00022980"/>
    </source>
</evidence>
<feature type="compositionally biased region" description="Polar residues" evidence="8">
    <location>
        <begin position="29"/>
        <end position="46"/>
    </location>
</feature>
<feature type="compositionally biased region" description="Low complexity" evidence="8">
    <location>
        <begin position="47"/>
        <end position="68"/>
    </location>
</feature>
<feature type="region of interest" description="Disordered" evidence="8">
    <location>
        <begin position="12"/>
        <end position="75"/>
    </location>
</feature>
<accession>A0A6A6RIT7</accession>
<evidence type="ECO:0000256" key="2">
    <source>
        <dbReference type="ARBA" id="ARBA00022946"/>
    </source>
</evidence>
<reference evidence="9" key="1">
    <citation type="journal article" date="2020" name="Stud. Mycol.">
        <title>101 Dothideomycetes genomes: a test case for predicting lifestyles and emergence of pathogens.</title>
        <authorList>
            <person name="Haridas S."/>
            <person name="Albert R."/>
            <person name="Binder M."/>
            <person name="Bloem J."/>
            <person name="Labutti K."/>
            <person name="Salamov A."/>
            <person name="Andreopoulos B."/>
            <person name="Baker S."/>
            <person name="Barry K."/>
            <person name="Bills G."/>
            <person name="Bluhm B."/>
            <person name="Cannon C."/>
            <person name="Castanera R."/>
            <person name="Culley D."/>
            <person name="Daum C."/>
            <person name="Ezra D."/>
            <person name="Gonzalez J."/>
            <person name="Henrissat B."/>
            <person name="Kuo A."/>
            <person name="Liang C."/>
            <person name="Lipzen A."/>
            <person name="Lutzoni F."/>
            <person name="Magnuson J."/>
            <person name="Mondo S."/>
            <person name="Nolan M."/>
            <person name="Ohm R."/>
            <person name="Pangilinan J."/>
            <person name="Park H.-J."/>
            <person name="Ramirez L."/>
            <person name="Alfaro M."/>
            <person name="Sun H."/>
            <person name="Tritt A."/>
            <person name="Yoshinaga Y."/>
            <person name="Zwiers L.-H."/>
            <person name="Turgeon B."/>
            <person name="Goodwin S."/>
            <person name="Spatafora J."/>
            <person name="Crous P."/>
            <person name="Grigoriev I."/>
        </authorList>
    </citation>
    <scope>NUCLEOTIDE SEQUENCE</scope>
    <source>
        <strain evidence="9">CBS 473.64</strain>
    </source>
</reference>
<dbReference type="InterPro" id="IPR013870">
    <property type="entry name" value="Ribosomal_mL54"/>
</dbReference>
<name>A0A6A6RIT7_9PLEO</name>
<gene>
    <name evidence="9" type="ORF">P280DRAFT_278232</name>
</gene>
<dbReference type="AlphaFoldDB" id="A0A6A6RIT7"/>
<evidence type="ECO:0000313" key="9">
    <source>
        <dbReference type="EMBL" id="KAF2634341.1"/>
    </source>
</evidence>
<dbReference type="PANTHER" id="PTHR28595:SF1">
    <property type="entry name" value="LARGE RIBOSOMAL SUBUNIT PROTEIN ML54"/>
    <property type="match status" value="1"/>
</dbReference>
<feature type="region of interest" description="Disordered" evidence="8">
    <location>
        <begin position="186"/>
        <end position="208"/>
    </location>
</feature>
<evidence type="ECO:0000256" key="8">
    <source>
        <dbReference type="SAM" id="MobiDB-lite"/>
    </source>
</evidence>
<evidence type="ECO:0000256" key="6">
    <source>
        <dbReference type="ARBA" id="ARBA00033752"/>
    </source>
</evidence>
<dbReference type="GO" id="GO:0003735">
    <property type="term" value="F:structural constituent of ribosome"/>
    <property type="evidence" value="ECO:0007669"/>
    <property type="project" value="TreeGrafter"/>
</dbReference>
<proteinExistence type="inferred from homology"/>
<comment type="subcellular location">
    <subcellularLocation>
        <location evidence="1">Mitochondrion</location>
    </subcellularLocation>
</comment>
<comment type="similarity">
    <text evidence="6">Belongs to the mitochondrion-specific ribosomal protein mL54 family.</text>
</comment>
<dbReference type="OrthoDB" id="10252718at2759"/>
<evidence type="ECO:0000256" key="4">
    <source>
        <dbReference type="ARBA" id="ARBA00023128"/>
    </source>
</evidence>
<organism evidence="9 10">
    <name type="scientific">Massarina eburnea CBS 473.64</name>
    <dbReference type="NCBI Taxonomy" id="1395130"/>
    <lineage>
        <taxon>Eukaryota</taxon>
        <taxon>Fungi</taxon>
        <taxon>Dikarya</taxon>
        <taxon>Ascomycota</taxon>
        <taxon>Pezizomycotina</taxon>
        <taxon>Dothideomycetes</taxon>
        <taxon>Pleosporomycetidae</taxon>
        <taxon>Pleosporales</taxon>
        <taxon>Massarineae</taxon>
        <taxon>Massarinaceae</taxon>
        <taxon>Massarina</taxon>
    </lineage>
</organism>
<evidence type="ECO:0000256" key="5">
    <source>
        <dbReference type="ARBA" id="ARBA00023274"/>
    </source>
</evidence>
<dbReference type="Proteomes" id="UP000799753">
    <property type="component" value="Unassembled WGS sequence"/>
</dbReference>
<feature type="compositionally biased region" description="Low complexity" evidence="8">
    <location>
        <begin position="17"/>
        <end position="28"/>
    </location>
</feature>
<evidence type="ECO:0000313" key="10">
    <source>
        <dbReference type="Proteomes" id="UP000799753"/>
    </source>
</evidence>
<dbReference type="PANTHER" id="PTHR28595">
    <property type="entry name" value="39S RIBOSOMAL PROTEIN L54, MITOCHONDRIAL"/>
    <property type="match status" value="1"/>
</dbReference>
<keyword evidence="5" id="KW-0687">Ribonucleoprotein</keyword>
<evidence type="ECO:0000256" key="7">
    <source>
        <dbReference type="ARBA" id="ARBA00035179"/>
    </source>
</evidence>